<dbReference type="Pfam" id="PF09608">
    <property type="entry name" value="Alph_Pro_TM"/>
    <property type="match status" value="1"/>
</dbReference>
<keyword evidence="4" id="KW-1185">Reference proteome</keyword>
<dbReference type="STRING" id="363754.RHSP_71057"/>
<name>N6UTA4_9HYPH</name>
<dbReference type="AlphaFoldDB" id="N6UTA4"/>
<feature type="region of interest" description="Disordered" evidence="1">
    <location>
        <begin position="261"/>
        <end position="305"/>
    </location>
</feature>
<feature type="compositionally biased region" description="Basic and acidic residues" evidence="1">
    <location>
        <begin position="201"/>
        <end position="211"/>
    </location>
</feature>
<dbReference type="Proteomes" id="UP000012429">
    <property type="component" value="Unassembled WGS sequence"/>
</dbReference>
<accession>N6UTA4</accession>
<feature type="region of interest" description="Disordered" evidence="1">
    <location>
        <begin position="147"/>
        <end position="231"/>
    </location>
</feature>
<comment type="caution">
    <text evidence="3">The sequence shown here is derived from an EMBL/GenBank/DDBJ whole genome shotgun (WGS) entry which is preliminary data.</text>
</comment>
<dbReference type="NCBIfam" id="TIGR02186">
    <property type="entry name" value="alph_Pro_TM"/>
    <property type="match status" value="1"/>
</dbReference>
<keyword evidence="2" id="KW-1133">Transmembrane helix</keyword>
<feature type="transmembrane region" description="Helical" evidence="2">
    <location>
        <begin position="569"/>
        <end position="590"/>
    </location>
</feature>
<keyword evidence="2" id="KW-0812">Transmembrane</keyword>
<reference evidence="3 4" key="1">
    <citation type="journal article" date="2012" name="BMC Genomics">
        <title>Genomic basis of broad host range and environmental adaptability of Rhizobium tropici CIAT 899 and Rhizobium sp. PRF 81 which are used in inoculants for common bean (Phaseolus vulgaris L.).</title>
        <authorList>
            <person name="Ormeno-Orrillo E."/>
            <person name="Menna P."/>
            <person name="Almeida L.G."/>
            <person name="Ollero F.J."/>
            <person name="Nicolas M.F."/>
            <person name="Pains Rodrigues E."/>
            <person name="Shigueyoshi Nakatani A."/>
            <person name="Silva Batista J.S."/>
            <person name="Oliveira Chueire L.M."/>
            <person name="Souza R.C."/>
            <person name="Ribeiro Vasconcelos A.T."/>
            <person name="Megias M."/>
            <person name="Hungria M."/>
            <person name="Martinez-Romero E."/>
        </authorList>
    </citation>
    <scope>NUCLEOTIDE SEQUENCE [LARGE SCALE GENOMIC DNA]</scope>
    <source>
        <strain evidence="3 4">PRF 81</strain>
    </source>
</reference>
<protein>
    <recommendedName>
        <fullName evidence="5">Transmembrane protein</fullName>
    </recommendedName>
</protein>
<evidence type="ECO:0000256" key="2">
    <source>
        <dbReference type="SAM" id="Phobius"/>
    </source>
</evidence>
<dbReference type="PATRIC" id="fig|363754.4.peg.6526"/>
<evidence type="ECO:0000313" key="4">
    <source>
        <dbReference type="Proteomes" id="UP000012429"/>
    </source>
</evidence>
<organism evidence="3 4">
    <name type="scientific">Rhizobium freirei PRF 81</name>
    <dbReference type="NCBI Taxonomy" id="363754"/>
    <lineage>
        <taxon>Bacteria</taxon>
        <taxon>Pseudomonadati</taxon>
        <taxon>Pseudomonadota</taxon>
        <taxon>Alphaproteobacteria</taxon>
        <taxon>Hyphomicrobiales</taxon>
        <taxon>Rhizobiaceae</taxon>
        <taxon>Rhizobium/Agrobacterium group</taxon>
        <taxon>Rhizobium</taxon>
    </lineage>
</organism>
<dbReference type="EMBL" id="AQHN01000090">
    <property type="protein sequence ID" value="ENN84021.1"/>
    <property type="molecule type" value="Genomic_DNA"/>
</dbReference>
<evidence type="ECO:0000313" key="3">
    <source>
        <dbReference type="EMBL" id="ENN84021.1"/>
    </source>
</evidence>
<keyword evidence="2" id="KW-0472">Membrane</keyword>
<gene>
    <name evidence="3" type="ORF">RHSP_71057</name>
</gene>
<evidence type="ECO:0008006" key="5">
    <source>
        <dbReference type="Google" id="ProtNLM"/>
    </source>
</evidence>
<proteinExistence type="predicted"/>
<dbReference type="InterPro" id="IPR019088">
    <property type="entry name" value="CHP02186-rel_TM"/>
</dbReference>
<sequence>MVQAPITVPECLQVGTARDDLSADRRTVGEYPHYSRHGRSRRVPLRHVRRRRRLPHHAAPHLLQHSPGGRRCYGFQPSRRLLGIRSAHAFSPRLARPETGHDPACRRPGGRHIRPLAVRAVAPARADRPDHLLDLRAFARHGGNAHALGKRAGDAQSRGQAAAGNGQVASSQLGAAPAAEASLQEIQTLSERHSGHRPRLFRRDADADGYRRRLHPRAGHDLPAARSDERRRRHLTVSGHFRHRLHYHRAGGDQLFRRYHPGLPADGGRRRRRAIRRSCGPEAARRAAPRPARPPGPCRRAPPGDRARDYACGRLLGHHGRGQPMRSLGLLFAATVLLAPLAAQAQVLLDQPTTSTTARETMEIGTSTSEIAITSDFTGADLTIFGALSNTDQLLLAIGQYDIVVVLEGPRENATVRRKERVFGIWVNTRSMTFEHVPQAYSLSSTRAVDNITAPLELSDRGIGVDHIPLTPVGFVGNVGDVPEFRQAFRRLQASGGLYESDPAGVRFVSSSLFKATLRIPADVPNGVHTVRAYLFKSGKFIGEKALPLRVIKTGIEQMITDAAHQQPIAYGVFSVLLALVTGWGASFMFRKN</sequence>
<evidence type="ECO:0000256" key="1">
    <source>
        <dbReference type="SAM" id="MobiDB-lite"/>
    </source>
</evidence>